<protein>
    <submittedName>
        <fullName evidence="1">Uncharacterized protein</fullName>
    </submittedName>
</protein>
<dbReference type="AlphaFoldDB" id="E3IWC4"/>
<evidence type="ECO:0000313" key="1">
    <source>
        <dbReference type="EMBL" id="ADP78966.1"/>
    </source>
</evidence>
<name>E3IWC4_PSEI1</name>
<dbReference type="HOGENOM" id="CLU_2105396_0_0_11"/>
<sequence length="115" mass="12766">MSEAEWSSFGRDRTPANELLGLVTAELRTSLGSSDWTDGWTAGTTARFEWAGGPTLTHVLELLLPTLSDGTLLGVAGLRLHEREENWAIIHWLPMRPTRLYLTRLPARELGQVVA</sequence>
<evidence type="ECO:0000313" key="2">
    <source>
        <dbReference type="Proteomes" id="UP000002484"/>
    </source>
</evidence>
<dbReference type="InParanoid" id="E3IWC4"/>
<dbReference type="EMBL" id="CP002299">
    <property type="protein sequence ID" value="ADP78966.1"/>
    <property type="molecule type" value="Genomic_DNA"/>
</dbReference>
<dbReference type="KEGG" id="fri:FraEuI1c_0889"/>
<organism evidence="1 2">
    <name type="scientific">Pseudofrankia inefficax (strain DSM 45817 / CECT 9037 / DDB 130130 / EuI1c)</name>
    <name type="common">Frankia inefficax</name>
    <dbReference type="NCBI Taxonomy" id="298654"/>
    <lineage>
        <taxon>Bacteria</taxon>
        <taxon>Bacillati</taxon>
        <taxon>Actinomycetota</taxon>
        <taxon>Actinomycetes</taxon>
        <taxon>Frankiales</taxon>
        <taxon>Frankiaceae</taxon>
        <taxon>Pseudofrankia</taxon>
    </lineage>
</organism>
<reference evidence="1 2" key="1">
    <citation type="submission" date="2010-10" db="EMBL/GenBank/DDBJ databases">
        <title>Complete sequence of Frankia sp. EuI1c.</title>
        <authorList>
            <consortium name="US DOE Joint Genome Institute"/>
            <person name="Lucas S."/>
            <person name="Copeland A."/>
            <person name="Lapidus A."/>
            <person name="Cheng J.-F."/>
            <person name="Bruce D."/>
            <person name="Goodwin L."/>
            <person name="Pitluck S."/>
            <person name="Chertkov O."/>
            <person name="Detter J.C."/>
            <person name="Han C."/>
            <person name="Tapia R."/>
            <person name="Land M."/>
            <person name="Hauser L."/>
            <person name="Jeffries C."/>
            <person name="Kyrpides N."/>
            <person name="Ivanova N."/>
            <person name="Mikhailova N."/>
            <person name="Beauchemin N."/>
            <person name="Sen A."/>
            <person name="Sur S.A."/>
            <person name="Gtari M."/>
            <person name="Wall L."/>
            <person name="Tisa L."/>
            <person name="Woyke T."/>
        </authorList>
    </citation>
    <scope>NUCLEOTIDE SEQUENCE [LARGE SCALE GENOMIC DNA]</scope>
    <source>
        <strain evidence="2">DSM 45817 / CECT 9037 / EuI1c</strain>
    </source>
</reference>
<keyword evidence="2" id="KW-1185">Reference proteome</keyword>
<dbReference type="eggNOG" id="ENOG502ZCT9">
    <property type="taxonomic scope" value="Bacteria"/>
</dbReference>
<proteinExistence type="predicted"/>
<dbReference type="Proteomes" id="UP000002484">
    <property type="component" value="Chromosome"/>
</dbReference>
<gene>
    <name evidence="1" type="ordered locus">FraEuI1c_0889</name>
</gene>
<accession>E3IWC4</accession>
<dbReference type="RefSeq" id="WP_013422087.1">
    <property type="nucleotide sequence ID" value="NC_014666.1"/>
</dbReference>